<feature type="signal peptide" evidence="2">
    <location>
        <begin position="1"/>
        <end position="18"/>
    </location>
</feature>
<dbReference type="InParanoid" id="A0A0C2W8R5"/>
<dbReference type="EMBL" id="KN818365">
    <property type="protein sequence ID" value="KIL57562.1"/>
    <property type="molecule type" value="Genomic_DNA"/>
</dbReference>
<gene>
    <name evidence="3" type="ORF">M378DRAFT_87750</name>
</gene>
<evidence type="ECO:0000256" key="2">
    <source>
        <dbReference type="SAM" id="SignalP"/>
    </source>
</evidence>
<proteinExistence type="predicted"/>
<keyword evidence="2" id="KW-0732">Signal</keyword>
<dbReference type="HOGENOM" id="CLU_1337202_0_0_1"/>
<evidence type="ECO:0000313" key="4">
    <source>
        <dbReference type="Proteomes" id="UP000054549"/>
    </source>
</evidence>
<feature type="region of interest" description="Disordered" evidence="1">
    <location>
        <begin position="122"/>
        <end position="142"/>
    </location>
</feature>
<dbReference type="AlphaFoldDB" id="A0A0C2W8R5"/>
<evidence type="ECO:0008006" key="5">
    <source>
        <dbReference type="Google" id="ProtNLM"/>
    </source>
</evidence>
<keyword evidence="4" id="KW-1185">Reference proteome</keyword>
<feature type="region of interest" description="Disordered" evidence="1">
    <location>
        <begin position="186"/>
        <end position="205"/>
    </location>
</feature>
<dbReference type="Proteomes" id="UP000054549">
    <property type="component" value="Unassembled WGS sequence"/>
</dbReference>
<dbReference type="OrthoDB" id="2802667at2759"/>
<reference evidence="3 4" key="1">
    <citation type="submission" date="2014-04" db="EMBL/GenBank/DDBJ databases">
        <title>Evolutionary Origins and Diversification of the Mycorrhizal Mutualists.</title>
        <authorList>
            <consortium name="DOE Joint Genome Institute"/>
            <consortium name="Mycorrhizal Genomics Consortium"/>
            <person name="Kohler A."/>
            <person name="Kuo A."/>
            <person name="Nagy L.G."/>
            <person name="Floudas D."/>
            <person name="Copeland A."/>
            <person name="Barry K.W."/>
            <person name="Cichocki N."/>
            <person name="Veneault-Fourrey C."/>
            <person name="LaButti K."/>
            <person name="Lindquist E.A."/>
            <person name="Lipzen A."/>
            <person name="Lundell T."/>
            <person name="Morin E."/>
            <person name="Murat C."/>
            <person name="Riley R."/>
            <person name="Ohm R."/>
            <person name="Sun H."/>
            <person name="Tunlid A."/>
            <person name="Henrissat B."/>
            <person name="Grigoriev I.V."/>
            <person name="Hibbett D.S."/>
            <person name="Martin F."/>
        </authorList>
    </citation>
    <scope>NUCLEOTIDE SEQUENCE [LARGE SCALE GENOMIC DNA]</scope>
    <source>
        <strain evidence="3 4">Koide BX008</strain>
    </source>
</reference>
<feature type="chain" id="PRO_5002158018" description="Sushi domain-containing protein" evidence="2">
    <location>
        <begin position="19"/>
        <end position="205"/>
    </location>
</feature>
<organism evidence="3 4">
    <name type="scientific">Amanita muscaria (strain Koide BX008)</name>
    <dbReference type="NCBI Taxonomy" id="946122"/>
    <lineage>
        <taxon>Eukaryota</taxon>
        <taxon>Fungi</taxon>
        <taxon>Dikarya</taxon>
        <taxon>Basidiomycota</taxon>
        <taxon>Agaricomycotina</taxon>
        <taxon>Agaricomycetes</taxon>
        <taxon>Agaricomycetidae</taxon>
        <taxon>Agaricales</taxon>
        <taxon>Pluteineae</taxon>
        <taxon>Amanitaceae</taxon>
        <taxon>Amanita</taxon>
    </lineage>
</organism>
<protein>
    <recommendedName>
        <fullName evidence="5">Sushi domain-containing protein</fullName>
    </recommendedName>
</protein>
<evidence type="ECO:0000256" key="1">
    <source>
        <dbReference type="SAM" id="MobiDB-lite"/>
    </source>
</evidence>
<evidence type="ECO:0000313" key="3">
    <source>
        <dbReference type="EMBL" id="KIL57562.1"/>
    </source>
</evidence>
<accession>A0A0C2W8R5</accession>
<sequence length="205" mass="21636">MFLAYKLVLFYLFTFVTSLPLANNTTLFANGLEAQRLNAQFKMLRPSDPCPIDGQKACIPSHSTIALCKSGKWHTTSPPCLATLNCFAIPLLTTTGTIITCTSLKSAESILSSVGVTGGIAGSNSTSSPDNNNGGKGANATTTTGSIMTATLTVTAIPTHFEQTKTISPQEATQLLASLTVHTSPMHTMTQHHHRPSSNKTNVVA</sequence>
<dbReference type="STRING" id="946122.A0A0C2W8R5"/>
<name>A0A0C2W8R5_AMAMK</name>